<keyword evidence="2" id="KW-1185">Reference proteome</keyword>
<sequence length="100" mass="10996">MWEGINYLLTLNGQPRNGPGPAACGRVSCSGEDTAIYWCNDDTQPKTLESWKSIADGAVFRISLCSGDESAGFNEKQVAGQVFHWTNWNVIVKQETCNPN</sequence>
<reference evidence="1 2" key="1">
    <citation type="journal article" date="2015" name="BMC Genomics">
        <title>The genome of the truffle-parasite Tolypocladium ophioglossoides and the evolution of antifungal peptaibiotics.</title>
        <authorList>
            <person name="Quandt C.A."/>
            <person name="Bushley K.E."/>
            <person name="Spatafora J.W."/>
        </authorList>
    </citation>
    <scope>NUCLEOTIDE SEQUENCE [LARGE SCALE GENOMIC DNA]</scope>
    <source>
        <strain evidence="1 2">CBS 100239</strain>
    </source>
</reference>
<proteinExistence type="predicted"/>
<evidence type="ECO:0000313" key="2">
    <source>
        <dbReference type="Proteomes" id="UP000036947"/>
    </source>
</evidence>
<accession>A0A0L0NA99</accession>
<dbReference type="STRING" id="1163406.A0A0L0NA99"/>
<name>A0A0L0NA99_TOLOC</name>
<dbReference type="PANTHER" id="PTHR35605">
    <property type="entry name" value="ECP2 EFFECTOR PROTEIN DOMAIN-CONTAINING PROTEIN-RELATED"/>
    <property type="match status" value="1"/>
</dbReference>
<dbReference type="EMBL" id="LFRF01000011">
    <property type="protein sequence ID" value="KND90705.1"/>
    <property type="molecule type" value="Genomic_DNA"/>
</dbReference>
<gene>
    <name evidence="1" type="ORF">TOPH_04595</name>
</gene>
<evidence type="ECO:0000313" key="1">
    <source>
        <dbReference type="EMBL" id="KND90705.1"/>
    </source>
</evidence>
<protein>
    <submittedName>
        <fullName evidence="1">Uncharacterized protein</fullName>
    </submittedName>
</protein>
<comment type="caution">
    <text evidence="1">The sequence shown here is derived from an EMBL/GenBank/DDBJ whole genome shotgun (WGS) entry which is preliminary data.</text>
</comment>
<dbReference type="Proteomes" id="UP000036947">
    <property type="component" value="Unassembled WGS sequence"/>
</dbReference>
<organism evidence="1 2">
    <name type="scientific">Tolypocladium ophioglossoides (strain CBS 100239)</name>
    <name type="common">Snaketongue truffleclub</name>
    <name type="synonym">Elaphocordyceps ophioglossoides</name>
    <dbReference type="NCBI Taxonomy" id="1163406"/>
    <lineage>
        <taxon>Eukaryota</taxon>
        <taxon>Fungi</taxon>
        <taxon>Dikarya</taxon>
        <taxon>Ascomycota</taxon>
        <taxon>Pezizomycotina</taxon>
        <taxon>Sordariomycetes</taxon>
        <taxon>Hypocreomycetidae</taxon>
        <taxon>Hypocreales</taxon>
        <taxon>Ophiocordycipitaceae</taxon>
        <taxon>Tolypocladium</taxon>
    </lineage>
</organism>
<dbReference type="PANTHER" id="PTHR35605:SF1">
    <property type="entry name" value="ECP2 EFFECTOR PROTEIN DOMAIN-CONTAINING PROTEIN-RELATED"/>
    <property type="match status" value="1"/>
</dbReference>
<dbReference type="AlphaFoldDB" id="A0A0L0NA99"/>
<dbReference type="OrthoDB" id="3552888at2759"/>